<comment type="caution">
    <text evidence="5">The sequence shown here is derived from an EMBL/GenBank/DDBJ whole genome shotgun (WGS) entry which is preliminary data.</text>
</comment>
<dbReference type="GO" id="GO:0006099">
    <property type="term" value="P:tricarboxylic acid cycle"/>
    <property type="evidence" value="ECO:0007669"/>
    <property type="project" value="InterPro"/>
</dbReference>
<dbReference type="PROSITE" id="PS00393">
    <property type="entry name" value="PEPCASE_2"/>
    <property type="match status" value="1"/>
</dbReference>
<dbReference type="InterPro" id="IPR033129">
    <property type="entry name" value="PEPCASE_His_AS"/>
</dbReference>
<dbReference type="PANTHER" id="PTHR30523">
    <property type="entry name" value="PHOSPHOENOLPYRUVATE CARBOXYLASE"/>
    <property type="match status" value="1"/>
</dbReference>
<evidence type="ECO:0000256" key="2">
    <source>
        <dbReference type="ARBA" id="ARBA00022419"/>
    </source>
</evidence>
<evidence type="ECO:0000313" key="6">
    <source>
        <dbReference type="Proteomes" id="UP000316213"/>
    </source>
</evidence>
<dbReference type="Proteomes" id="UP000316213">
    <property type="component" value="Unassembled WGS sequence"/>
</dbReference>
<proteinExistence type="predicted"/>
<evidence type="ECO:0000313" key="5">
    <source>
        <dbReference type="EMBL" id="TWT96398.1"/>
    </source>
</evidence>
<feature type="active site" evidence="4">
    <location>
        <position position="603"/>
    </location>
</feature>
<dbReference type="PRINTS" id="PR00150">
    <property type="entry name" value="PEPCARBXLASE"/>
</dbReference>
<dbReference type="GO" id="GO:0005829">
    <property type="term" value="C:cytosol"/>
    <property type="evidence" value="ECO:0007669"/>
    <property type="project" value="TreeGrafter"/>
</dbReference>
<dbReference type="OrthoDB" id="9768133at2"/>
<accession>A0A5C6AAQ4</accession>
<keyword evidence="6" id="KW-1185">Reference proteome</keyword>
<name>A0A5C6AAQ4_9BACT</name>
<dbReference type="GO" id="GO:0008964">
    <property type="term" value="F:phosphoenolpyruvate carboxylase activity"/>
    <property type="evidence" value="ECO:0007669"/>
    <property type="project" value="InterPro"/>
</dbReference>
<evidence type="ECO:0000256" key="1">
    <source>
        <dbReference type="ARBA" id="ARBA00003670"/>
    </source>
</evidence>
<dbReference type="InterPro" id="IPR021135">
    <property type="entry name" value="PEP_COase"/>
</dbReference>
<gene>
    <name evidence="5" type="primary">ppc</name>
    <name evidence="5" type="ORF">Pla100_28760</name>
</gene>
<dbReference type="SUPFAM" id="SSF51621">
    <property type="entry name" value="Phosphoenolpyruvate/pyruvate domain"/>
    <property type="match status" value="1"/>
</dbReference>
<dbReference type="GO" id="GO:0015977">
    <property type="term" value="P:carbon fixation"/>
    <property type="evidence" value="ECO:0007669"/>
    <property type="project" value="InterPro"/>
</dbReference>
<dbReference type="InterPro" id="IPR015813">
    <property type="entry name" value="Pyrv/PenolPyrv_kinase-like_dom"/>
</dbReference>
<dbReference type="Gene3D" id="1.20.1440.90">
    <property type="entry name" value="Phosphoenolpyruvate/pyruvate domain"/>
    <property type="match status" value="1"/>
</dbReference>
<sequence>MVSSSILALDVQQLDQDWEWLLGALAKVLRRGGDSALADLLPMPGVTLSDRPTPNDSVQLTQAYSIAFQLLSMAEQSSAARFRDRIESESHMDQLPALWADSLRQLIDEGWTATQIAQRLSSVRVELVLTAHPTEAKRATVLAHHRRLFDRFQLRHDPDLPPWKRDENENAIEAILNVLWRTGEIYLDKPDLQSERRNLMDYLKHVFPRSLRPLDLRLRQAWREVGLDPAAISDPLSLPRLTFGTWVGGDRDGHPLVTPEVTAETLMQLRSGAIGLLRSELTQLARLISLSAYWLPPSNQFLSQIASKAESMGCVGQAALSRNPNEPWRQFINLMIAKLPVEQSSSNASRNCPSYQVADELLADLRTLHRSLVAVDMNDTATHAVAPVMRIAQTFGFHLAVLDIRQNSSKHDAAIEQLLQSAGFQDTHFSQWNEAKRIEFLEQELKSSRPMVHPDFTAGNDAQAVLGALRVVKEHSIEHGIDGLGALIVSMTRNTSDLLAVYLLAREVGLLQPTDDGPVCPLPVVPLFETIDDLEKSPEIYDRFLSHPITQRSMAAIANRRAASQTLVAGQPDKSGKQVDPNALNIDDAKVGQVMIGYSDSNKDGGILASLVGLRHAQRRLTQTGLRHGVRVRFFHGRGGTISRGAGPTHRFIKSLPDGTIAGDIRLTEQGETIAQKYAHEPTAIYNLELFLAGATRKTLSDSREGDGPHPLENTLVDLASWARSAYHDLLHSDGFVEFFRSATPIDAIEQSRIGSRPARRTGQQTLDDLRAIPWVFSWGQARCYLSGWYGVGTALAKLKAERPERFQDVIDCLRDWAPLHYLISNVATSVSAVDIEVMKDYAGLVENEPLREHFVTEIESEWRLATRMVEEVYGGELESQRPNVQRMIQLRSEGLRLLHRQQISLLRRWRSYRKMGEQQQADQLLPGLLLSVNAIASGLGTTG</sequence>
<reference evidence="5 6" key="1">
    <citation type="submission" date="2019-02" db="EMBL/GenBank/DDBJ databases">
        <title>Deep-cultivation of Planctomycetes and their phenomic and genomic characterization uncovers novel biology.</title>
        <authorList>
            <person name="Wiegand S."/>
            <person name="Jogler M."/>
            <person name="Boedeker C."/>
            <person name="Pinto D."/>
            <person name="Vollmers J."/>
            <person name="Rivas-Marin E."/>
            <person name="Kohn T."/>
            <person name="Peeters S.H."/>
            <person name="Heuer A."/>
            <person name="Rast P."/>
            <person name="Oberbeckmann S."/>
            <person name="Bunk B."/>
            <person name="Jeske O."/>
            <person name="Meyerdierks A."/>
            <person name="Storesund J.E."/>
            <person name="Kallscheuer N."/>
            <person name="Luecker S."/>
            <person name="Lage O.M."/>
            <person name="Pohl T."/>
            <person name="Merkel B.J."/>
            <person name="Hornburger P."/>
            <person name="Mueller R.-W."/>
            <person name="Bruemmer F."/>
            <person name="Labrenz M."/>
            <person name="Spormann A.M."/>
            <person name="Op Den Camp H."/>
            <person name="Overmann J."/>
            <person name="Amann R."/>
            <person name="Jetten M.S.M."/>
            <person name="Mascher T."/>
            <person name="Medema M.H."/>
            <person name="Devos D.P."/>
            <person name="Kaster A.-K."/>
            <person name="Ovreas L."/>
            <person name="Rohde M."/>
            <person name="Galperin M.Y."/>
            <person name="Jogler C."/>
        </authorList>
    </citation>
    <scope>NUCLEOTIDE SEQUENCE [LARGE SCALE GENOMIC DNA]</scope>
    <source>
        <strain evidence="5 6">Pla100</strain>
    </source>
</reference>
<dbReference type="PROSITE" id="PS00781">
    <property type="entry name" value="PEPCASE_1"/>
    <property type="match status" value="1"/>
</dbReference>
<keyword evidence="5" id="KW-0670">Pyruvate</keyword>
<comment type="function">
    <text evidence="1">Forms oxaloacetate, a four-carbon dicarboxylic acid source for the tricarboxylic acid cycle.</text>
</comment>
<dbReference type="PANTHER" id="PTHR30523:SF32">
    <property type="entry name" value="PHOSPHOENOLPYRUVATE CARBOXYLASE"/>
    <property type="match status" value="1"/>
</dbReference>
<keyword evidence="5" id="KW-0456">Lyase</keyword>
<protein>
    <recommendedName>
        <fullName evidence="2">Phosphoenolpyruvate carboxylase</fullName>
    </recommendedName>
</protein>
<evidence type="ECO:0000256" key="3">
    <source>
        <dbReference type="PROSITE-ProRule" id="PRU10111"/>
    </source>
</evidence>
<dbReference type="EMBL" id="SJPM01000005">
    <property type="protein sequence ID" value="TWT96398.1"/>
    <property type="molecule type" value="Genomic_DNA"/>
</dbReference>
<organism evidence="5 6">
    <name type="scientific">Neorhodopirellula pilleata</name>
    <dbReference type="NCBI Taxonomy" id="2714738"/>
    <lineage>
        <taxon>Bacteria</taxon>
        <taxon>Pseudomonadati</taxon>
        <taxon>Planctomycetota</taxon>
        <taxon>Planctomycetia</taxon>
        <taxon>Pirellulales</taxon>
        <taxon>Pirellulaceae</taxon>
        <taxon>Neorhodopirellula</taxon>
    </lineage>
</organism>
<dbReference type="AlphaFoldDB" id="A0A5C6AAQ4"/>
<dbReference type="Pfam" id="PF00311">
    <property type="entry name" value="PEPcase"/>
    <property type="match status" value="1"/>
</dbReference>
<feature type="active site" evidence="3">
    <location>
        <position position="132"/>
    </location>
</feature>
<dbReference type="InterPro" id="IPR018129">
    <property type="entry name" value="PEP_COase_Lys_AS"/>
</dbReference>
<dbReference type="RefSeq" id="WP_146578321.1">
    <property type="nucleotide sequence ID" value="NZ_SJPM01000005.1"/>
</dbReference>
<evidence type="ECO:0000256" key="4">
    <source>
        <dbReference type="PROSITE-ProRule" id="PRU10112"/>
    </source>
</evidence>